<accession>A0A5B7KJC0</accession>
<protein>
    <submittedName>
        <fullName evidence="1">Uncharacterized protein</fullName>
    </submittedName>
</protein>
<evidence type="ECO:0000313" key="2">
    <source>
        <dbReference type="Proteomes" id="UP000324222"/>
    </source>
</evidence>
<gene>
    <name evidence="1" type="ORF">E2C01_100990</name>
</gene>
<dbReference type="AlphaFoldDB" id="A0A5B7KJC0"/>
<dbReference type="Proteomes" id="UP000324222">
    <property type="component" value="Unassembled WGS sequence"/>
</dbReference>
<dbReference type="EMBL" id="VSRR010145165">
    <property type="protein sequence ID" value="MPD05259.1"/>
    <property type="molecule type" value="Genomic_DNA"/>
</dbReference>
<comment type="caution">
    <text evidence="1">The sequence shown here is derived from an EMBL/GenBank/DDBJ whole genome shotgun (WGS) entry which is preliminary data.</text>
</comment>
<name>A0A5B7KJC0_PORTR</name>
<proteinExistence type="predicted"/>
<evidence type="ECO:0000313" key="1">
    <source>
        <dbReference type="EMBL" id="MPD05259.1"/>
    </source>
</evidence>
<keyword evidence="2" id="KW-1185">Reference proteome</keyword>
<organism evidence="1 2">
    <name type="scientific">Portunus trituberculatus</name>
    <name type="common">Swimming crab</name>
    <name type="synonym">Neptunus trituberculatus</name>
    <dbReference type="NCBI Taxonomy" id="210409"/>
    <lineage>
        <taxon>Eukaryota</taxon>
        <taxon>Metazoa</taxon>
        <taxon>Ecdysozoa</taxon>
        <taxon>Arthropoda</taxon>
        <taxon>Crustacea</taxon>
        <taxon>Multicrustacea</taxon>
        <taxon>Malacostraca</taxon>
        <taxon>Eumalacostraca</taxon>
        <taxon>Eucarida</taxon>
        <taxon>Decapoda</taxon>
        <taxon>Pleocyemata</taxon>
        <taxon>Brachyura</taxon>
        <taxon>Eubrachyura</taxon>
        <taxon>Portunoidea</taxon>
        <taxon>Portunidae</taxon>
        <taxon>Portuninae</taxon>
        <taxon>Portunus</taxon>
    </lineage>
</organism>
<reference evidence="1 2" key="1">
    <citation type="submission" date="2019-05" db="EMBL/GenBank/DDBJ databases">
        <title>Another draft genome of Portunus trituberculatus and its Hox gene families provides insights of decapod evolution.</title>
        <authorList>
            <person name="Jeong J.-H."/>
            <person name="Song I."/>
            <person name="Kim S."/>
            <person name="Choi T."/>
            <person name="Kim D."/>
            <person name="Ryu S."/>
            <person name="Kim W."/>
        </authorList>
    </citation>
    <scope>NUCLEOTIDE SEQUENCE [LARGE SCALE GENOMIC DNA]</scope>
    <source>
        <tissue evidence="1">Muscle</tissue>
    </source>
</reference>
<sequence length="63" mass="7021">MVLINRQTHLPPSRRLLQLLIHYFLIALVLGRVVEAASLPLSLCLHRPSPPPHRLHNLGSSSA</sequence>